<feature type="region of interest" description="Disordered" evidence="1">
    <location>
        <begin position="41"/>
        <end position="67"/>
    </location>
</feature>
<keyword evidence="3" id="KW-1185">Reference proteome</keyword>
<feature type="region of interest" description="Disordered" evidence="1">
    <location>
        <begin position="117"/>
        <end position="163"/>
    </location>
</feature>
<dbReference type="KEGG" id="nhe:NECHADRAFT_89070"/>
<reference evidence="2 3" key="1">
    <citation type="journal article" date="2009" name="PLoS Genet.">
        <title>The genome of Nectria haematococca: contribution of supernumerary chromosomes to gene expansion.</title>
        <authorList>
            <person name="Coleman J.J."/>
            <person name="Rounsley S.D."/>
            <person name="Rodriguez-Carres M."/>
            <person name="Kuo A."/>
            <person name="Wasmann C.C."/>
            <person name="Grimwood J."/>
            <person name="Schmutz J."/>
            <person name="Taga M."/>
            <person name="White G.J."/>
            <person name="Zhou S."/>
            <person name="Schwartz D.C."/>
            <person name="Freitag M."/>
            <person name="Ma L.J."/>
            <person name="Danchin E.G."/>
            <person name="Henrissat B."/>
            <person name="Coutinho P.M."/>
            <person name="Nelson D.R."/>
            <person name="Straney D."/>
            <person name="Napoli C.A."/>
            <person name="Barker B.M."/>
            <person name="Gribskov M."/>
            <person name="Rep M."/>
            <person name="Kroken S."/>
            <person name="Molnar I."/>
            <person name="Rensing C."/>
            <person name="Kennell J.C."/>
            <person name="Zamora J."/>
            <person name="Farman M.L."/>
            <person name="Selker E.U."/>
            <person name="Salamov A."/>
            <person name="Shapiro H."/>
            <person name="Pangilinan J."/>
            <person name="Lindquist E."/>
            <person name="Lamers C."/>
            <person name="Grigoriev I.V."/>
            <person name="Geiser D.M."/>
            <person name="Covert S.F."/>
            <person name="Temporini E."/>
            <person name="Vanetten H.D."/>
        </authorList>
    </citation>
    <scope>NUCLEOTIDE SEQUENCE [LARGE SCALE GENOMIC DNA]</scope>
    <source>
        <strain evidence="3">ATCC MYA-4622 / CBS 123669 / FGSC 9596 / NRRL 45880 / 77-13-4</strain>
    </source>
</reference>
<dbReference type="RefSeq" id="XP_003039590.1">
    <property type="nucleotide sequence ID" value="XM_003039544.1"/>
</dbReference>
<name>C7ZQ33_FUSV7</name>
<dbReference type="VEuPathDB" id="FungiDB:NECHADRAFT_89070"/>
<organism evidence="2 3">
    <name type="scientific">Fusarium vanettenii (strain ATCC MYA-4622 / CBS 123669 / FGSC 9596 / NRRL 45880 / 77-13-4)</name>
    <name type="common">Fusarium solani subsp. pisi</name>
    <dbReference type="NCBI Taxonomy" id="660122"/>
    <lineage>
        <taxon>Eukaryota</taxon>
        <taxon>Fungi</taxon>
        <taxon>Dikarya</taxon>
        <taxon>Ascomycota</taxon>
        <taxon>Pezizomycotina</taxon>
        <taxon>Sordariomycetes</taxon>
        <taxon>Hypocreomycetidae</taxon>
        <taxon>Hypocreales</taxon>
        <taxon>Nectriaceae</taxon>
        <taxon>Fusarium</taxon>
        <taxon>Fusarium solani species complex</taxon>
        <taxon>Fusarium vanettenii</taxon>
    </lineage>
</organism>
<dbReference type="InParanoid" id="C7ZQ33"/>
<evidence type="ECO:0000256" key="1">
    <source>
        <dbReference type="SAM" id="MobiDB-lite"/>
    </source>
</evidence>
<dbReference type="GeneID" id="9667112"/>
<dbReference type="HOGENOM" id="CLU_1627538_0_0_1"/>
<proteinExistence type="predicted"/>
<protein>
    <submittedName>
        <fullName evidence="2">Uncharacterized protein</fullName>
    </submittedName>
</protein>
<gene>
    <name evidence="2" type="ORF">NECHADRAFT_89070</name>
</gene>
<evidence type="ECO:0000313" key="2">
    <source>
        <dbReference type="EMBL" id="EEU33877.1"/>
    </source>
</evidence>
<accession>C7ZQ33</accession>
<evidence type="ECO:0000313" key="3">
    <source>
        <dbReference type="Proteomes" id="UP000005206"/>
    </source>
</evidence>
<feature type="compositionally biased region" description="Basic and acidic residues" evidence="1">
    <location>
        <begin position="131"/>
        <end position="142"/>
    </location>
</feature>
<sequence>MFNYIRNCRKKSLKLFTKLALPRNRLARWIGPPSQEVTIASLSSSTGLLPPKKKKKKKRKKRKRKTCLSSSLYSNYLRHQRCLHRRRLQLHQHHHRGYRLCRPKPPPRRARYGLNTTYQGYKGSRASSGKEGLHEKPAKGAEETLSQLNLYEEPSSKAAALGA</sequence>
<dbReference type="AlphaFoldDB" id="C7ZQ33"/>
<dbReference type="EMBL" id="GG698981">
    <property type="protein sequence ID" value="EEU33877.1"/>
    <property type="molecule type" value="Genomic_DNA"/>
</dbReference>
<feature type="compositionally biased region" description="Basic residues" evidence="1">
    <location>
        <begin position="51"/>
        <end position="66"/>
    </location>
</feature>
<dbReference type="Proteomes" id="UP000005206">
    <property type="component" value="Unassembled WGS sequence"/>
</dbReference>